<dbReference type="Pfam" id="PF10269">
    <property type="entry name" value="Tmemb_185A"/>
    <property type="match status" value="1"/>
</dbReference>
<feature type="transmembrane region" description="Helical" evidence="2">
    <location>
        <begin position="599"/>
        <end position="621"/>
    </location>
</feature>
<dbReference type="PROSITE" id="PS00636">
    <property type="entry name" value="DNAJ_1"/>
    <property type="match status" value="1"/>
</dbReference>
<dbReference type="CDD" id="cd06257">
    <property type="entry name" value="DnaJ"/>
    <property type="match status" value="1"/>
</dbReference>
<dbReference type="PROSITE" id="PS50076">
    <property type="entry name" value="DNAJ_2"/>
    <property type="match status" value="1"/>
</dbReference>
<reference evidence="4" key="2">
    <citation type="submission" date="2021-04" db="EMBL/GenBank/DDBJ databases">
        <authorList>
            <person name="Podell S."/>
        </authorList>
    </citation>
    <scope>NUCLEOTIDE SEQUENCE</scope>
    <source>
        <strain evidence="4">Hildebrandi</strain>
    </source>
</reference>
<feature type="domain" description="J" evidence="3">
    <location>
        <begin position="150"/>
        <end position="220"/>
    </location>
</feature>
<feature type="transmembrane region" description="Helical" evidence="2">
    <location>
        <begin position="292"/>
        <end position="312"/>
    </location>
</feature>
<dbReference type="SMART" id="SM00271">
    <property type="entry name" value="DnaJ"/>
    <property type="match status" value="1"/>
</dbReference>
<evidence type="ECO:0000313" key="4">
    <source>
        <dbReference type="EMBL" id="KAG7365241.1"/>
    </source>
</evidence>
<dbReference type="Pfam" id="PF00226">
    <property type="entry name" value="DnaJ"/>
    <property type="match status" value="1"/>
</dbReference>
<feature type="compositionally biased region" description="Low complexity" evidence="1">
    <location>
        <begin position="642"/>
        <end position="655"/>
    </location>
</feature>
<keyword evidence="2" id="KW-0812">Transmembrane</keyword>
<dbReference type="InterPro" id="IPR001623">
    <property type="entry name" value="DnaJ_domain"/>
</dbReference>
<dbReference type="OrthoDB" id="10250354at2759"/>
<dbReference type="AlphaFoldDB" id="A0A9K3LQU5"/>
<gene>
    <name evidence="4" type="ORF">IV203_038444</name>
</gene>
<feature type="transmembrane region" description="Helical" evidence="2">
    <location>
        <begin position="253"/>
        <end position="280"/>
    </location>
</feature>
<evidence type="ECO:0000256" key="1">
    <source>
        <dbReference type="SAM" id="MobiDB-lite"/>
    </source>
</evidence>
<keyword evidence="2" id="KW-1133">Transmembrane helix</keyword>
<sequence>MASPTAPTAATEATAPHYSINTPHIQTVHYLDGRNPTYSPVHDGEIQPFPPSFAMPQAGTAPTPGVMELSRVPNVGVVGTARNRSNYPEKEMKAIDEKRFNCLHVMQHQKALFECEMGRQQYCQHGVHHPYRHGNDGQGSPEEDQQNEESFYSLLGVDCDASPDEIKRAYKRQSLQMHPDKLAQRGKTVTEADQAKFTRMKEAYECLSDPHKRETYDTIGERGMKWLDEPFSMDPQELAHNFAKSSALDRSKIFAIFVAVAIAVLILPILVCLHIDGVFGANAPWMATLTPLWIWDLVLLAYHVRIIMMGPIQRPEHIPPEEWVDPLPMKKRIFSMARFVLIVLFELLAALRLDQVIYCKWTFVFIPLYIWEATTLYKRWPLAQMRIVTVEDLEIALGKPFAQFTAAEKELIGKRYSVVPSTSSPDFEAAQKLKSRARQDMMKSMIRIVFVALLLVQIDGLVDWNWWLVFTPFWIMTLVICFANYQSFAAVQQMAAEKDPTLFGMQKDNSKPTSPGSNGTETGTTNYGSVGPDGAATPEATNTQPQSEFSEEEREELKAAVLASSSKLCSKCCSQGFMLILMCLFVAKLQGAGFSSLWIISPFLFAASIILCCLGLAIFGITEVPTDGVGFDPVDFVVEGSGESLEGGTTSLTSVPPGNSYAPPTTTAETSTAATDETLDPELGGQPQPPSPTVQDVSIQDNQPFGFNALVQEQRQELHCLINDISSRCNLKGPLTAAEKLEFVKALEDDPFHGWILQDYCVERKEIFQCIDEVGGFVESEMDELKNSTDANAMSGVDQIASTVANFSLEFVVGVSKIVAERNSVNKASDQLPPICPLDLCSMDTRLFTASLKHQRRRLRQCFNDEGIEQIDQQFRNLRIAVREEKGLATILLKEQASSNLLTFENCWSPLRGRDYYSLRNYCRGIASVMPGTASVESDFSIINWTKDPNPHSLTHFSLEAILHCKQFGRLRKLFEE</sequence>
<dbReference type="Proteomes" id="UP000693970">
    <property type="component" value="Unassembled WGS sequence"/>
</dbReference>
<dbReference type="PANTHER" id="PTHR37067">
    <property type="entry name" value="PX DOMAIN-CONTAINING PROTEIN"/>
    <property type="match status" value="1"/>
</dbReference>
<comment type="caution">
    <text evidence="4">The sequence shown here is derived from an EMBL/GenBank/DDBJ whole genome shotgun (WGS) entry which is preliminary data.</text>
</comment>
<evidence type="ECO:0000313" key="5">
    <source>
        <dbReference type="Proteomes" id="UP000693970"/>
    </source>
</evidence>
<feature type="compositionally biased region" description="Polar residues" evidence="1">
    <location>
        <begin position="511"/>
        <end position="528"/>
    </location>
</feature>
<feature type="transmembrane region" description="Helical" evidence="2">
    <location>
        <begin position="441"/>
        <end position="458"/>
    </location>
</feature>
<proteinExistence type="predicted"/>
<protein>
    <submittedName>
        <fullName evidence="4">Chaperone DnaJ domain containing protein</fullName>
    </submittedName>
</protein>
<evidence type="ECO:0000256" key="2">
    <source>
        <dbReference type="SAM" id="Phobius"/>
    </source>
</evidence>
<organism evidence="4 5">
    <name type="scientific">Nitzschia inconspicua</name>
    <dbReference type="NCBI Taxonomy" id="303405"/>
    <lineage>
        <taxon>Eukaryota</taxon>
        <taxon>Sar</taxon>
        <taxon>Stramenopiles</taxon>
        <taxon>Ochrophyta</taxon>
        <taxon>Bacillariophyta</taxon>
        <taxon>Bacillariophyceae</taxon>
        <taxon>Bacillariophycidae</taxon>
        <taxon>Bacillariales</taxon>
        <taxon>Bacillariaceae</taxon>
        <taxon>Nitzschia</taxon>
    </lineage>
</organism>
<name>A0A9K3LQU5_9STRA</name>
<feature type="transmembrane region" description="Helical" evidence="2">
    <location>
        <begin position="464"/>
        <end position="485"/>
    </location>
</feature>
<reference evidence="4" key="1">
    <citation type="journal article" date="2021" name="Sci. Rep.">
        <title>Diploid genomic architecture of Nitzschia inconspicua, an elite biomass production diatom.</title>
        <authorList>
            <person name="Oliver A."/>
            <person name="Podell S."/>
            <person name="Pinowska A."/>
            <person name="Traller J.C."/>
            <person name="Smith S.R."/>
            <person name="McClure R."/>
            <person name="Beliaev A."/>
            <person name="Bohutskyi P."/>
            <person name="Hill E.A."/>
            <person name="Rabines A."/>
            <person name="Zheng H."/>
            <person name="Allen L.Z."/>
            <person name="Kuo A."/>
            <person name="Grigoriev I.V."/>
            <person name="Allen A.E."/>
            <person name="Hazlebeck D."/>
            <person name="Allen E.E."/>
        </authorList>
    </citation>
    <scope>NUCLEOTIDE SEQUENCE</scope>
    <source>
        <strain evidence="4">Hildebrandi</strain>
    </source>
</reference>
<feature type="region of interest" description="Disordered" evidence="1">
    <location>
        <begin position="642"/>
        <end position="699"/>
    </location>
</feature>
<feature type="compositionally biased region" description="Low complexity" evidence="1">
    <location>
        <begin position="662"/>
        <end position="676"/>
    </location>
</feature>
<dbReference type="EMBL" id="JAGRRH010000009">
    <property type="protein sequence ID" value="KAG7365241.1"/>
    <property type="molecule type" value="Genomic_DNA"/>
</dbReference>
<dbReference type="PANTHER" id="PTHR37067:SF3">
    <property type="entry name" value="PX DOMAIN-CONTAINING PROTEIN"/>
    <property type="match status" value="1"/>
</dbReference>
<feature type="region of interest" description="Disordered" evidence="1">
    <location>
        <begin position="503"/>
        <end position="551"/>
    </location>
</feature>
<keyword evidence="5" id="KW-1185">Reference proteome</keyword>
<keyword evidence="2" id="KW-0472">Membrane</keyword>
<accession>A0A9K3LQU5</accession>
<dbReference type="InterPro" id="IPR019396">
    <property type="entry name" value="TM_Fragile-X-F-assoc"/>
</dbReference>
<evidence type="ECO:0000259" key="3">
    <source>
        <dbReference type="PROSITE" id="PS50076"/>
    </source>
</evidence>
<dbReference type="InterPro" id="IPR018253">
    <property type="entry name" value="DnaJ_domain_CS"/>
</dbReference>